<dbReference type="Proteomes" id="UP000008866">
    <property type="component" value="Unassembled WGS sequence"/>
</dbReference>
<dbReference type="RefSeq" id="XP_003016722.1">
    <property type="nucleotide sequence ID" value="XM_003016676.1"/>
</dbReference>
<reference evidence="4" key="1">
    <citation type="journal article" date="2011" name="Genome Biol.">
        <title>Comparative and functional genomics provide insights into the pathogenicity of dermatophytic fungi.</title>
        <authorList>
            <person name="Burmester A."/>
            <person name="Shelest E."/>
            <person name="Gloeckner G."/>
            <person name="Heddergott C."/>
            <person name="Schindler S."/>
            <person name="Staib P."/>
            <person name="Heidel A."/>
            <person name="Felder M."/>
            <person name="Petzold A."/>
            <person name="Szafranski K."/>
            <person name="Feuermann M."/>
            <person name="Pedruzzi I."/>
            <person name="Priebe S."/>
            <person name="Groth M."/>
            <person name="Winkler R."/>
            <person name="Li W."/>
            <person name="Kniemeyer O."/>
            <person name="Schroeckh V."/>
            <person name="Hertweck C."/>
            <person name="Hube B."/>
            <person name="White T.C."/>
            <person name="Platzer M."/>
            <person name="Guthke R."/>
            <person name="Heitman J."/>
            <person name="Woestemeyer J."/>
            <person name="Zipfel P.F."/>
            <person name="Monod M."/>
            <person name="Brakhage A.A."/>
        </authorList>
    </citation>
    <scope>NUCLEOTIDE SEQUENCE [LARGE SCALE GENOMIC DNA]</scope>
    <source>
        <strain evidence="4">ATCC MYA-4681 / CBS 112371</strain>
    </source>
</reference>
<dbReference type="KEGG" id="abe:ARB_05014"/>
<feature type="compositionally biased region" description="Basic residues" evidence="1">
    <location>
        <begin position="286"/>
        <end position="295"/>
    </location>
</feature>
<evidence type="ECO:0000256" key="1">
    <source>
        <dbReference type="SAM" id="MobiDB-lite"/>
    </source>
</evidence>
<accession>D4AL18</accession>
<dbReference type="AlphaFoldDB" id="D4AL18"/>
<feature type="transmembrane region" description="Helical" evidence="2">
    <location>
        <begin position="81"/>
        <end position="99"/>
    </location>
</feature>
<evidence type="ECO:0000313" key="3">
    <source>
        <dbReference type="EMBL" id="EFE36077.1"/>
    </source>
</evidence>
<feature type="region of interest" description="Disordered" evidence="1">
    <location>
        <begin position="274"/>
        <end position="333"/>
    </location>
</feature>
<gene>
    <name evidence="3" type="ORF">ARB_05014</name>
</gene>
<name>D4AL18_ARTBC</name>
<dbReference type="EMBL" id="ABSU01000002">
    <property type="protein sequence ID" value="EFE36077.1"/>
    <property type="molecule type" value="Genomic_DNA"/>
</dbReference>
<dbReference type="GeneID" id="9522207"/>
<dbReference type="OrthoDB" id="10350553at2759"/>
<sequence>MDLGVTAADRQLLRKWVDSQEVAKYLDLAYNGNQDARIKLQRYYDKFAKLFYAPKGTPGPPRVSGAWNSFVRSFLEVWKRVLFIFFLMAFSICSSLPRKPAIDLYDKHNSWTAYFLVSEGLGWLGLVYQLTMLSFPRCSYDWIKVPMYLFAIITLVSECVAFGYLGSVEPNRGYYQDSLVSKCISEGGIHIHNLRLLVQGMLKIPDIAGPSPSRLLSLTHHSITLQNIRYYFSKQGTAMNRFKKKAAAAAATVEKEKAASKWAEAAAAWAVTLRGEPSDPSAAPQHHQRCRRPRPHREGKLKARRAEKRRKAREKEKEEGKEKGKEKEKERPE</sequence>
<comment type="caution">
    <text evidence="3">The sequence shown here is derived from an EMBL/GenBank/DDBJ whole genome shotgun (WGS) entry which is preliminary data.</text>
</comment>
<evidence type="ECO:0000256" key="2">
    <source>
        <dbReference type="SAM" id="Phobius"/>
    </source>
</evidence>
<proteinExistence type="predicted"/>
<protein>
    <submittedName>
        <fullName evidence="3">Uncharacterized protein</fullName>
    </submittedName>
</protein>
<dbReference type="eggNOG" id="ENOG502RF6B">
    <property type="taxonomic scope" value="Eukaryota"/>
</dbReference>
<keyword evidence="2" id="KW-0472">Membrane</keyword>
<feature type="transmembrane region" description="Helical" evidence="2">
    <location>
        <begin position="147"/>
        <end position="166"/>
    </location>
</feature>
<dbReference type="HOGENOM" id="CLU_834125_0_0_1"/>
<evidence type="ECO:0000313" key="4">
    <source>
        <dbReference type="Proteomes" id="UP000008866"/>
    </source>
</evidence>
<keyword evidence="2" id="KW-1133">Transmembrane helix</keyword>
<feature type="compositionally biased region" description="Basic residues" evidence="1">
    <location>
        <begin position="302"/>
        <end position="312"/>
    </location>
</feature>
<organism evidence="3 4">
    <name type="scientific">Arthroderma benhamiae (strain ATCC MYA-4681 / CBS 112371)</name>
    <name type="common">Trichophyton mentagrophytes</name>
    <dbReference type="NCBI Taxonomy" id="663331"/>
    <lineage>
        <taxon>Eukaryota</taxon>
        <taxon>Fungi</taxon>
        <taxon>Dikarya</taxon>
        <taxon>Ascomycota</taxon>
        <taxon>Pezizomycotina</taxon>
        <taxon>Eurotiomycetes</taxon>
        <taxon>Eurotiomycetidae</taxon>
        <taxon>Onygenales</taxon>
        <taxon>Arthrodermataceae</taxon>
        <taxon>Trichophyton</taxon>
    </lineage>
</organism>
<feature type="transmembrane region" description="Helical" evidence="2">
    <location>
        <begin position="111"/>
        <end position="135"/>
    </location>
</feature>
<keyword evidence="4" id="KW-1185">Reference proteome</keyword>
<feature type="compositionally biased region" description="Basic and acidic residues" evidence="1">
    <location>
        <begin position="313"/>
        <end position="333"/>
    </location>
</feature>
<keyword evidence="2" id="KW-0812">Transmembrane</keyword>